<dbReference type="Proteomes" id="UP000664534">
    <property type="component" value="Unassembled WGS sequence"/>
</dbReference>
<evidence type="ECO:0000259" key="2">
    <source>
        <dbReference type="Pfam" id="PF12735"/>
    </source>
</evidence>
<sequence length="592" mass="64640">MSGQAKNFIASSKFDVLVPQATELDIEDLFVNDEGRDGAISISSIDRRSLLYFDESLRIYIILRTPYQDEATLKSYLNRLVVNLDIQARGSPLRSPGGHSTPRETSPSRTEDTLWSGNIDTSEDPFIVVQEEEEYDPAPTILAIWTTKALLSRPRIRLHAPTVFFRLSATLKPDKEGVSEQFKDPTLPSGVPESANLLESLKGDPALHGVEPRLAATRLHGISSKAHDGYISDGNLRVGTQMAFRGLPAISSRVRYSRSNGRAGRLSIIASLDVETGAFLDEDIVITHVDMQLSEGSAEDLGKALAPLLPLACKPKDNPTFLFRLTPSGSNSDTSNQSSAKTVLITVHATVLVSETCRPSVEMRWKTGIDFSTALNAHYGAPGQSMQRQNRPSSLQRTSSTADGNDFLASAREGGASSESASNEKRQHANPVTDFGISISFTAPRFVRVGELFSWDVLVLNCSSKPRQLALTVIPRRRKGFMGTHSSKPSTSSVRGRKDGDFADTVIDDNLLYAMQRNAGHEVLQVISMSTDIKIGPLIPDSCFHTELKFLPLALGHLQIEAVRVVDVVSNDYIDVRDLPDIVANAQADDSP</sequence>
<evidence type="ECO:0000256" key="1">
    <source>
        <dbReference type="SAM" id="MobiDB-lite"/>
    </source>
</evidence>
<dbReference type="OrthoDB" id="5345392at2759"/>
<reference evidence="3" key="1">
    <citation type="submission" date="2021-03" db="EMBL/GenBank/DDBJ databases">
        <authorList>
            <person name="Tagirdzhanova G."/>
        </authorList>
    </citation>
    <scope>NUCLEOTIDE SEQUENCE</scope>
</reference>
<dbReference type="PANTHER" id="PTHR28159:SF1">
    <property type="entry name" value="TRAFFICKING PROTEIN PARTICLE COMPLEX II-SPECIFIC SUBUNIT 65"/>
    <property type="match status" value="1"/>
</dbReference>
<gene>
    <name evidence="3" type="ORF">IMSHALPRED_008392</name>
</gene>
<dbReference type="EMBL" id="CAJPDT010000006">
    <property type="protein sequence ID" value="CAF9909530.1"/>
    <property type="molecule type" value="Genomic_DNA"/>
</dbReference>
<dbReference type="GO" id="GO:0006891">
    <property type="term" value="P:intra-Golgi vesicle-mediated transport"/>
    <property type="evidence" value="ECO:0007669"/>
    <property type="project" value="InterPro"/>
</dbReference>
<dbReference type="GO" id="GO:1990071">
    <property type="term" value="C:TRAPPII protein complex"/>
    <property type="evidence" value="ECO:0007669"/>
    <property type="project" value="InterPro"/>
</dbReference>
<feature type="compositionally biased region" description="Polar residues" evidence="1">
    <location>
        <begin position="103"/>
        <end position="116"/>
    </location>
</feature>
<evidence type="ECO:0000313" key="4">
    <source>
        <dbReference type="Proteomes" id="UP000664534"/>
    </source>
</evidence>
<feature type="region of interest" description="Disordered" evidence="1">
    <location>
        <begin position="380"/>
        <end position="429"/>
    </location>
</feature>
<feature type="compositionally biased region" description="Polar residues" evidence="1">
    <location>
        <begin position="384"/>
        <end position="403"/>
    </location>
</feature>
<feature type="compositionally biased region" description="Low complexity" evidence="1">
    <location>
        <begin position="409"/>
        <end position="421"/>
    </location>
</feature>
<dbReference type="AlphaFoldDB" id="A0A8H3IAX6"/>
<dbReference type="GO" id="GO:0005802">
    <property type="term" value="C:trans-Golgi network"/>
    <property type="evidence" value="ECO:0007669"/>
    <property type="project" value="TreeGrafter"/>
</dbReference>
<evidence type="ECO:0000313" key="3">
    <source>
        <dbReference type="EMBL" id="CAF9909530.1"/>
    </source>
</evidence>
<feature type="domain" description="Trafficking protein particle complex II-specific subunit 65 IgD3" evidence="2">
    <location>
        <begin position="420"/>
        <end position="584"/>
    </location>
</feature>
<dbReference type="Pfam" id="PF12735">
    <property type="entry name" value="IgD3_Trs65"/>
    <property type="match status" value="1"/>
</dbReference>
<keyword evidence="4" id="KW-1185">Reference proteome</keyword>
<dbReference type="InterPro" id="IPR055420">
    <property type="entry name" value="IgD3_Trs65"/>
</dbReference>
<accession>A0A8H3IAX6</accession>
<feature type="region of interest" description="Disordered" evidence="1">
    <location>
        <begin position="91"/>
        <end position="116"/>
    </location>
</feature>
<name>A0A8H3IAX6_9LECA</name>
<dbReference type="PANTHER" id="PTHR28159">
    <property type="entry name" value="TRAFFICKING PROTEIN PARTICLE COMPLEX II-SPECIFIC SUBUNIT 65"/>
    <property type="match status" value="1"/>
</dbReference>
<protein>
    <recommendedName>
        <fullName evidence="2">Trafficking protein particle complex II-specific subunit 65 IgD3 domain-containing protein</fullName>
    </recommendedName>
</protein>
<proteinExistence type="predicted"/>
<comment type="caution">
    <text evidence="3">The sequence shown here is derived from an EMBL/GenBank/DDBJ whole genome shotgun (WGS) entry which is preliminary data.</text>
</comment>
<organism evidence="3 4">
    <name type="scientific">Imshaugia aleurites</name>
    <dbReference type="NCBI Taxonomy" id="172621"/>
    <lineage>
        <taxon>Eukaryota</taxon>
        <taxon>Fungi</taxon>
        <taxon>Dikarya</taxon>
        <taxon>Ascomycota</taxon>
        <taxon>Pezizomycotina</taxon>
        <taxon>Lecanoromycetes</taxon>
        <taxon>OSLEUM clade</taxon>
        <taxon>Lecanoromycetidae</taxon>
        <taxon>Lecanorales</taxon>
        <taxon>Lecanorineae</taxon>
        <taxon>Parmeliaceae</taxon>
        <taxon>Imshaugia</taxon>
    </lineage>
</organism>
<dbReference type="InterPro" id="IPR024662">
    <property type="entry name" value="Trs65"/>
</dbReference>